<proteinExistence type="predicted"/>
<evidence type="ECO:0000313" key="2">
    <source>
        <dbReference type="EMBL" id="CAG8733927.1"/>
    </source>
</evidence>
<organism evidence="2 3">
    <name type="scientific">Ambispora leptoticha</name>
    <dbReference type="NCBI Taxonomy" id="144679"/>
    <lineage>
        <taxon>Eukaryota</taxon>
        <taxon>Fungi</taxon>
        <taxon>Fungi incertae sedis</taxon>
        <taxon>Mucoromycota</taxon>
        <taxon>Glomeromycotina</taxon>
        <taxon>Glomeromycetes</taxon>
        <taxon>Archaeosporales</taxon>
        <taxon>Ambisporaceae</taxon>
        <taxon>Ambispora</taxon>
    </lineage>
</organism>
<feature type="non-terminal residue" evidence="2">
    <location>
        <position position="1"/>
    </location>
</feature>
<name>A0A9N9IH56_9GLOM</name>
<keyword evidence="3" id="KW-1185">Reference proteome</keyword>
<feature type="compositionally biased region" description="Polar residues" evidence="1">
    <location>
        <begin position="31"/>
        <end position="75"/>
    </location>
</feature>
<comment type="caution">
    <text evidence="2">The sequence shown here is derived from an EMBL/GenBank/DDBJ whole genome shotgun (WGS) entry which is preliminary data.</text>
</comment>
<evidence type="ECO:0000256" key="1">
    <source>
        <dbReference type="SAM" id="MobiDB-lite"/>
    </source>
</evidence>
<evidence type="ECO:0000313" key="3">
    <source>
        <dbReference type="Proteomes" id="UP000789508"/>
    </source>
</evidence>
<sequence>QQDAIDRANEYKDLINSIKLDEKALKKMQEKSNTLPKLQQKTISSSTNIAPQPKLTSPTENDNLQSTSPSAVLSENSLTKNDVEWLLAAMNEIHDAVDHIEVQYVGDLVVPLAWTASSPVHPVHG</sequence>
<reference evidence="2" key="1">
    <citation type="submission" date="2021-06" db="EMBL/GenBank/DDBJ databases">
        <authorList>
            <person name="Kallberg Y."/>
            <person name="Tangrot J."/>
            <person name="Rosling A."/>
        </authorList>
    </citation>
    <scope>NUCLEOTIDE SEQUENCE</scope>
    <source>
        <strain evidence="2">FL130A</strain>
    </source>
</reference>
<dbReference type="OrthoDB" id="5562028at2759"/>
<protein>
    <submittedName>
        <fullName evidence="2">10454_t:CDS:1</fullName>
    </submittedName>
</protein>
<accession>A0A9N9IH56</accession>
<gene>
    <name evidence="2" type="ORF">ALEPTO_LOCUS12720</name>
</gene>
<dbReference type="Proteomes" id="UP000789508">
    <property type="component" value="Unassembled WGS sequence"/>
</dbReference>
<dbReference type="AlphaFoldDB" id="A0A9N9IH56"/>
<feature type="region of interest" description="Disordered" evidence="1">
    <location>
        <begin position="30"/>
        <end position="75"/>
    </location>
</feature>
<dbReference type="EMBL" id="CAJVPS010031815">
    <property type="protein sequence ID" value="CAG8733927.1"/>
    <property type="molecule type" value="Genomic_DNA"/>
</dbReference>